<evidence type="ECO:0000313" key="5">
    <source>
        <dbReference type="EMBL" id="KMW23251.1"/>
    </source>
</evidence>
<name>A0A0J9CFV8_9FIRM</name>
<protein>
    <recommendedName>
        <fullName evidence="4">Leucine-binding protein domain-containing protein</fullName>
    </recommendedName>
</protein>
<dbReference type="PATRIC" id="fig|742734.4.peg.1107"/>
<dbReference type="RefSeq" id="WP_007867301.1">
    <property type="nucleotide sequence ID" value="NZ_KQ235876.1"/>
</dbReference>
<sequence length="386" mass="40930">MRIRKIMAITMAACLAVGALAGCGKKAEDKVIKIGVFEPTTGENGGGGFQEVLGIRYANKIHPTVKINGEDYKVELVEVDNKSDKTEAVNAAQKLVSEKVSVVLGSYGSGVSIAAGQIFADAKIPAIGCSCTNPQVTEGNDYYFRVCFIDPFQGTVMANYAFQNGAKSAAVITQLGDDYSSGLGSFFKDAFAKLGGDIVSEEQFQTNQTDFKAILTNIKAANPDIIFAPSSITTAPLIIKQARELGITATIAAGDTWENSTIIENAGKDSEGVVLSTFFDEAEPANDEASSFIKGFKEYLVENKQEDIIPAVSALGYDSYLAAIKAIETAGSTDTSAIRDALQGVQIDGVTGSITFNETGDANKDIAFIKTIKDGKFQFLTTTTVE</sequence>
<dbReference type="PROSITE" id="PS51257">
    <property type="entry name" value="PROKAR_LIPOPROTEIN"/>
    <property type="match status" value="1"/>
</dbReference>
<keyword evidence="2 3" id="KW-0732">Signal</keyword>
<dbReference type="OrthoDB" id="9783240at2"/>
<evidence type="ECO:0000259" key="4">
    <source>
        <dbReference type="Pfam" id="PF13458"/>
    </source>
</evidence>
<dbReference type="CDD" id="cd06347">
    <property type="entry name" value="PBP1_ABC_LivK_ligand_binding-like"/>
    <property type="match status" value="1"/>
</dbReference>
<dbReference type="Proteomes" id="UP000037392">
    <property type="component" value="Unassembled WGS sequence"/>
</dbReference>
<accession>A0A0J9CFV8</accession>
<dbReference type="Gene3D" id="3.40.50.2300">
    <property type="match status" value="2"/>
</dbReference>
<dbReference type="SUPFAM" id="SSF53822">
    <property type="entry name" value="Periplasmic binding protein-like I"/>
    <property type="match status" value="1"/>
</dbReference>
<dbReference type="InterPro" id="IPR028081">
    <property type="entry name" value="Leu-bd"/>
</dbReference>
<feature type="signal peptide" evidence="3">
    <location>
        <begin position="1"/>
        <end position="21"/>
    </location>
</feature>
<comment type="caution">
    <text evidence="5">The sequence shown here is derived from an EMBL/GenBank/DDBJ whole genome shotgun (WGS) entry which is preliminary data.</text>
</comment>
<organism evidence="5 6">
    <name type="scientific">[Clostridium] citroniae WAL-19142</name>
    <dbReference type="NCBI Taxonomy" id="742734"/>
    <lineage>
        <taxon>Bacteria</taxon>
        <taxon>Bacillati</taxon>
        <taxon>Bacillota</taxon>
        <taxon>Clostridia</taxon>
        <taxon>Lachnospirales</taxon>
        <taxon>Lachnospiraceae</taxon>
        <taxon>Enterocloster</taxon>
    </lineage>
</organism>
<proteinExistence type="inferred from homology"/>
<dbReference type="AlphaFoldDB" id="A0A0J9CFV8"/>
<evidence type="ECO:0000256" key="1">
    <source>
        <dbReference type="ARBA" id="ARBA00010062"/>
    </source>
</evidence>
<reference evidence="5 6" key="1">
    <citation type="submission" date="2011-04" db="EMBL/GenBank/DDBJ databases">
        <title>The Genome Sequence of Clostridium citroniae WAL-19142.</title>
        <authorList>
            <consortium name="The Broad Institute Genome Sequencing Platform"/>
            <person name="Earl A."/>
            <person name="Ward D."/>
            <person name="Feldgarden M."/>
            <person name="Gevers D."/>
            <person name="Warren Y.A."/>
            <person name="Tyrrell K.L."/>
            <person name="Citron D.M."/>
            <person name="Goldstein E.J."/>
            <person name="Daigneault M."/>
            <person name="Allen-Vercoe E."/>
            <person name="Young S.K."/>
            <person name="Zeng Q."/>
            <person name="Gargeya S."/>
            <person name="Fitzgerald M."/>
            <person name="Haas B."/>
            <person name="Abouelleil A."/>
            <person name="Alvarado L."/>
            <person name="Arachchi H.M."/>
            <person name="Berlin A."/>
            <person name="Brown A."/>
            <person name="Chapman S.B."/>
            <person name="Chen Z."/>
            <person name="Dunbar C."/>
            <person name="Freedman E."/>
            <person name="Gearin G."/>
            <person name="Gellesch M."/>
            <person name="Goldberg J."/>
            <person name="Griggs A."/>
            <person name="Gujja S."/>
            <person name="Heilman E.R."/>
            <person name="Heiman D."/>
            <person name="Howarth C."/>
            <person name="Larson L."/>
            <person name="Lui A."/>
            <person name="MacDonald P.J."/>
            <person name="Mehta T."/>
            <person name="Montmayeur A."/>
            <person name="Murphy C."/>
            <person name="Neiman D."/>
            <person name="Pearson M."/>
            <person name="Priest M."/>
            <person name="Roberts A."/>
            <person name="Saif S."/>
            <person name="Shea T."/>
            <person name="Shenoy N."/>
            <person name="Sisk P."/>
            <person name="Stolte C."/>
            <person name="Sykes S."/>
            <person name="White J."/>
            <person name="Yandava C."/>
            <person name="Wortman J."/>
            <person name="Nusbaum C."/>
            <person name="Birren B."/>
        </authorList>
    </citation>
    <scope>NUCLEOTIDE SEQUENCE [LARGE SCALE GENOMIC DNA]</scope>
    <source>
        <strain evidence="5 6">WAL-19142</strain>
    </source>
</reference>
<dbReference type="GeneID" id="93165401"/>
<dbReference type="EMBL" id="ADLK01000006">
    <property type="protein sequence ID" value="KMW23251.1"/>
    <property type="molecule type" value="Genomic_DNA"/>
</dbReference>
<dbReference type="PANTHER" id="PTHR30483">
    <property type="entry name" value="LEUCINE-SPECIFIC-BINDING PROTEIN"/>
    <property type="match status" value="1"/>
</dbReference>
<evidence type="ECO:0000256" key="3">
    <source>
        <dbReference type="SAM" id="SignalP"/>
    </source>
</evidence>
<dbReference type="InterPro" id="IPR051010">
    <property type="entry name" value="BCAA_transport"/>
</dbReference>
<evidence type="ECO:0000313" key="6">
    <source>
        <dbReference type="Proteomes" id="UP000037392"/>
    </source>
</evidence>
<gene>
    <name evidence="5" type="ORF">HMPREF9470_01042</name>
</gene>
<dbReference type="InterPro" id="IPR028082">
    <property type="entry name" value="Peripla_BP_I"/>
</dbReference>
<feature type="chain" id="PRO_5038424947" description="Leucine-binding protein domain-containing protein" evidence="3">
    <location>
        <begin position="22"/>
        <end position="386"/>
    </location>
</feature>
<dbReference type="Pfam" id="PF13458">
    <property type="entry name" value="Peripla_BP_6"/>
    <property type="match status" value="1"/>
</dbReference>
<dbReference type="PANTHER" id="PTHR30483:SF6">
    <property type="entry name" value="PERIPLASMIC BINDING PROTEIN OF ABC TRANSPORTER FOR NATURAL AMINO ACIDS"/>
    <property type="match status" value="1"/>
</dbReference>
<feature type="domain" description="Leucine-binding protein" evidence="4">
    <location>
        <begin position="32"/>
        <end position="375"/>
    </location>
</feature>
<comment type="similarity">
    <text evidence="1">Belongs to the leucine-binding protein family.</text>
</comment>
<evidence type="ECO:0000256" key="2">
    <source>
        <dbReference type="ARBA" id="ARBA00022729"/>
    </source>
</evidence>